<evidence type="ECO:0000313" key="2">
    <source>
        <dbReference type="Proteomes" id="UP001183410"/>
    </source>
</evidence>
<protein>
    <submittedName>
        <fullName evidence="1">Uncharacterized protein</fullName>
    </submittedName>
</protein>
<dbReference type="EMBL" id="JAVREO010000007">
    <property type="protein sequence ID" value="MDT0267421.1"/>
    <property type="molecule type" value="Genomic_DNA"/>
</dbReference>
<proteinExistence type="predicted"/>
<comment type="caution">
    <text evidence="1">The sequence shown here is derived from an EMBL/GenBank/DDBJ whole genome shotgun (WGS) entry which is preliminary data.</text>
</comment>
<dbReference type="RefSeq" id="WP_311667481.1">
    <property type="nucleotide sequence ID" value="NZ_JAVREO010000007.1"/>
</dbReference>
<organism evidence="1 2">
    <name type="scientific">Streptomyces chisholmiae</name>
    <dbReference type="NCBI Taxonomy" id="3075540"/>
    <lineage>
        <taxon>Bacteria</taxon>
        <taxon>Bacillati</taxon>
        <taxon>Actinomycetota</taxon>
        <taxon>Actinomycetes</taxon>
        <taxon>Kitasatosporales</taxon>
        <taxon>Streptomycetaceae</taxon>
        <taxon>Streptomyces</taxon>
    </lineage>
</organism>
<sequence length="92" mass="9908">MGALVEPGRRLARIVRSPATRAVQRGDVRALRDALKSGADVEEAQFAIPLLRHAVNIEADGSAQWDTPLHMDLTALLPAREADPPAEPPRPA</sequence>
<gene>
    <name evidence="1" type="ORF">RM844_14105</name>
</gene>
<reference evidence="2" key="1">
    <citation type="submission" date="2023-07" db="EMBL/GenBank/DDBJ databases">
        <title>30 novel species of actinomycetes from the DSMZ collection.</title>
        <authorList>
            <person name="Nouioui I."/>
        </authorList>
    </citation>
    <scope>NUCLEOTIDE SEQUENCE [LARGE SCALE GENOMIC DNA]</scope>
    <source>
        <strain evidence="2">DSM 44915</strain>
    </source>
</reference>
<dbReference type="Proteomes" id="UP001183410">
    <property type="component" value="Unassembled WGS sequence"/>
</dbReference>
<name>A0ABU2JR15_9ACTN</name>
<keyword evidence="2" id="KW-1185">Reference proteome</keyword>
<accession>A0ABU2JR15</accession>
<evidence type="ECO:0000313" key="1">
    <source>
        <dbReference type="EMBL" id="MDT0267421.1"/>
    </source>
</evidence>